<dbReference type="Gene3D" id="1.20.1290.30">
    <property type="match status" value="1"/>
</dbReference>
<gene>
    <name evidence="1" type="ORF">FHS52_000943</name>
</gene>
<reference evidence="1 2" key="1">
    <citation type="submission" date="2020-08" db="EMBL/GenBank/DDBJ databases">
        <title>Genomic Encyclopedia of Type Strains, Phase IV (KMG-IV): sequencing the most valuable type-strain genomes for metagenomic binning, comparative biology and taxonomic classification.</title>
        <authorList>
            <person name="Goeker M."/>
        </authorList>
    </citation>
    <scope>NUCLEOTIDE SEQUENCE [LARGE SCALE GENOMIC DNA]</scope>
    <source>
        <strain evidence="1 2">DSM 8510</strain>
    </source>
</reference>
<evidence type="ECO:0000313" key="1">
    <source>
        <dbReference type="EMBL" id="MBB3775000.1"/>
    </source>
</evidence>
<proteinExistence type="predicted"/>
<evidence type="ECO:0000313" key="2">
    <source>
        <dbReference type="Proteomes" id="UP000548685"/>
    </source>
</evidence>
<protein>
    <submittedName>
        <fullName evidence="1">Uncharacterized protein</fullName>
    </submittedName>
</protein>
<dbReference type="InterPro" id="IPR037210">
    <property type="entry name" value="YoaC-like_sf"/>
</dbReference>
<sequence>MKKVHHILIPTDSDDPQSWQDALGAALAINQACSPAIKDVVLFLPVKQNLKSTGLEGFIGKLNSKMLLDGKSLQLQDGANLRLETKQTSSYGFPRKTTIIAFYTDDRILEMIDGLQNVAGVVAVPDYPGLANEWQARWAPLVPGEEQAELELLIDDPIIIAALESISPLMNKSKGVLTAPYADWANDVLRILRAKGHSADPKDVKSWAIRDGWTPGAASQLAKLADKIFKLKAKPSLRQIDNAEERYERWKNGET</sequence>
<dbReference type="Proteomes" id="UP000548685">
    <property type="component" value="Unassembled WGS sequence"/>
</dbReference>
<accession>A0ABR6HWV9</accession>
<dbReference type="EMBL" id="JACICE010000001">
    <property type="protein sequence ID" value="MBB3775000.1"/>
    <property type="molecule type" value="Genomic_DNA"/>
</dbReference>
<comment type="caution">
    <text evidence="1">The sequence shown here is derived from an EMBL/GenBank/DDBJ whole genome shotgun (WGS) entry which is preliminary data.</text>
</comment>
<dbReference type="RefSeq" id="WP_183363548.1">
    <property type="nucleotide sequence ID" value="NZ_JACICE010000001.1"/>
</dbReference>
<name>A0ABR6HWV9_9SPHN</name>
<keyword evidence="2" id="KW-1185">Reference proteome</keyword>
<organism evidence="1 2">
    <name type="scientific">Erythrobacter ramosus</name>
    <dbReference type="NCBI Taxonomy" id="35811"/>
    <lineage>
        <taxon>Bacteria</taxon>
        <taxon>Pseudomonadati</taxon>
        <taxon>Pseudomonadota</taxon>
        <taxon>Alphaproteobacteria</taxon>
        <taxon>Sphingomonadales</taxon>
        <taxon>Erythrobacteraceae</taxon>
        <taxon>Erythrobacter/Porphyrobacter group</taxon>
        <taxon>Erythrobacter</taxon>
    </lineage>
</organism>